<keyword evidence="2" id="KW-1185">Reference proteome</keyword>
<organism evidence="1 2">
    <name type="scientific">Balaenoptera physalus</name>
    <name type="common">Fin whale</name>
    <name type="synonym">Balaena physalus</name>
    <dbReference type="NCBI Taxonomy" id="9770"/>
    <lineage>
        <taxon>Eukaryota</taxon>
        <taxon>Metazoa</taxon>
        <taxon>Chordata</taxon>
        <taxon>Craniata</taxon>
        <taxon>Vertebrata</taxon>
        <taxon>Euteleostomi</taxon>
        <taxon>Mammalia</taxon>
        <taxon>Eutheria</taxon>
        <taxon>Laurasiatheria</taxon>
        <taxon>Artiodactyla</taxon>
        <taxon>Whippomorpha</taxon>
        <taxon>Cetacea</taxon>
        <taxon>Mysticeti</taxon>
        <taxon>Balaenopteridae</taxon>
        <taxon>Balaenoptera</taxon>
    </lineage>
</organism>
<dbReference type="Gene3D" id="6.10.140.1730">
    <property type="match status" value="1"/>
</dbReference>
<comment type="caution">
    <text evidence="1">The sequence shown here is derived from an EMBL/GenBank/DDBJ whole genome shotgun (WGS) entry which is preliminary data.</text>
</comment>
<name>A0A6A1Q6L9_BALPH</name>
<gene>
    <name evidence="1" type="ORF">E2I00_001084</name>
</gene>
<evidence type="ECO:0000313" key="2">
    <source>
        <dbReference type="Proteomes" id="UP000437017"/>
    </source>
</evidence>
<accession>A0A6A1Q6L9</accession>
<dbReference type="AlphaFoldDB" id="A0A6A1Q6L9"/>
<dbReference type="OrthoDB" id="10475154at2759"/>
<dbReference type="Proteomes" id="UP000437017">
    <property type="component" value="Unassembled WGS sequence"/>
</dbReference>
<reference evidence="1 2" key="1">
    <citation type="journal article" date="2019" name="PLoS ONE">
        <title>Genomic analyses reveal an absence of contemporary introgressive admixture between fin whales and blue whales, despite known hybrids.</title>
        <authorList>
            <person name="Westbury M.V."/>
            <person name="Petersen B."/>
            <person name="Lorenzen E.D."/>
        </authorList>
    </citation>
    <scope>NUCLEOTIDE SEQUENCE [LARGE SCALE GENOMIC DNA]</scope>
    <source>
        <strain evidence="1">FinWhale-01</strain>
    </source>
</reference>
<protein>
    <submittedName>
        <fullName evidence="1">Uncharacterized protein</fullName>
    </submittedName>
</protein>
<sequence length="121" mass="13470">MYTAHIIDYSSVKIMLEKNVPQGSVVIHLGNTMTSILHEPLPSSDSELLMFKRSEMHNAINLTQGVDLDPKFLRNTHFAKKHKKGLKKVQANNVKAMSAHAEAIKALIKPKIPKGSSRKLS</sequence>
<dbReference type="EMBL" id="SGJD01000721">
    <property type="protein sequence ID" value="KAB0403818.1"/>
    <property type="molecule type" value="Genomic_DNA"/>
</dbReference>
<evidence type="ECO:0000313" key="1">
    <source>
        <dbReference type="EMBL" id="KAB0403818.1"/>
    </source>
</evidence>
<proteinExistence type="predicted"/>